<gene>
    <name evidence="3" type="ORF">GcC1_186001</name>
</gene>
<dbReference type="EMBL" id="MCBR01018615">
    <property type="protein sequence ID" value="RKF57949.1"/>
    <property type="molecule type" value="Genomic_DNA"/>
</dbReference>
<feature type="compositionally biased region" description="Basic and acidic residues" evidence="1">
    <location>
        <begin position="593"/>
        <end position="606"/>
    </location>
</feature>
<feature type="compositionally biased region" description="Polar residues" evidence="1">
    <location>
        <begin position="510"/>
        <end position="527"/>
    </location>
</feature>
<dbReference type="InterPro" id="IPR001849">
    <property type="entry name" value="PH_domain"/>
</dbReference>
<dbReference type="SUPFAM" id="SSF50729">
    <property type="entry name" value="PH domain-like"/>
    <property type="match status" value="1"/>
</dbReference>
<feature type="compositionally biased region" description="Polar residues" evidence="1">
    <location>
        <begin position="762"/>
        <end position="771"/>
    </location>
</feature>
<feature type="region of interest" description="Disordered" evidence="1">
    <location>
        <begin position="686"/>
        <end position="706"/>
    </location>
</feature>
<evidence type="ECO:0000313" key="4">
    <source>
        <dbReference type="Proteomes" id="UP000285405"/>
    </source>
</evidence>
<dbReference type="SMART" id="SM00233">
    <property type="entry name" value="PH"/>
    <property type="match status" value="1"/>
</dbReference>
<feature type="region of interest" description="Disordered" evidence="1">
    <location>
        <begin position="867"/>
        <end position="892"/>
    </location>
</feature>
<accession>A0A420HKN2</accession>
<feature type="region of interest" description="Disordered" evidence="1">
    <location>
        <begin position="571"/>
        <end position="615"/>
    </location>
</feature>
<feature type="region of interest" description="Disordered" evidence="1">
    <location>
        <begin position="502"/>
        <end position="532"/>
    </location>
</feature>
<evidence type="ECO:0000256" key="1">
    <source>
        <dbReference type="SAM" id="MobiDB-lite"/>
    </source>
</evidence>
<evidence type="ECO:0000313" key="3">
    <source>
        <dbReference type="EMBL" id="RKF57949.1"/>
    </source>
</evidence>
<proteinExistence type="predicted"/>
<sequence>MGNKNRVISFISSLSTSGKDTCATPVLASNAHNKTEAQNRFSPACETLPDLSTHTNQLSYQYPQHERTESNSNLISKHNAYQQAVINAEQNTPPELQPIFAFLHSHTNKIYQEGYFLKLDDQNTQGKPNTDRVWTECYAQLVGTILSLWDAAELDLAGQGGEVLPRFINLSDASIKMIESLPTRSDTDAPLQNVLSISTAGKNRYLLHFNSHHSLIQWTAGIRLAMYEHATLQEAYTGALIAGKGKLLNNINSIMDRSRSPTADWVRVRFGAGTPWRRCWCVISPADEKELIKWQKQWKKSPYDRSRPPALKGVVKFYHGKKTKKVQPIATISDAFSAFAVYPQSKPLIDASTLVKVEGSIIIHSNPPSTTEGFVFVMPEVHPAVTGFEILLRWLLPVYDTFGLYGRPGRLVAAAEDIRSLMFAMPTQQRHGYLETIDVISLILEDGSSTWKESQWRKRMKDLTSKRMMAIETDSKAEMMLGSRMDGRSSIGPAHFRGVKFKTDGDDTSVKSSPSTALASNSGTNETFGGYRARTDSAPPITSVRAQIEASNNHNRSISEAHLLDRFQAQAPPSSREGIGMNRIIEPSSGVKQKNEFEATRERSSSEDEPLTDASPVCDLQELRLNTSPGPVATPPAFVHGPGSLPLSKPYQSSELRQANNRISCNTLNQMSGVDDVIETASERNIDTSKEKSPISTAHTETEKAPGINKSRERIQTDEEFRHKSKTNKILHRNNFSVRFVNDEGEIPLTQPRFSDLKSYPINDSSNQIPPSTKEPLLTPSKQTLKIYERPESEQSTDTKYVSVLPALEQQQKKHTNSFQDVPRVFNLEDPKLDKVGSDSVSPRGYFINEDIFDKISYEQSKISIEAPKSGSNSNSSYQVRSKKSVEVSRDLDKPRAGVMRTVGDITLESPNGRSDLMALDIDFGPTINYATSKNTGFLKGLGGINNPNELALNQESSTHGSNVRGRSKSSNLEIEVRNDFVKESRTLAWNPTFASSANLAAHQKGITPEDFVTQRANKASMYTHQRLPSADALRTVAASSSLSGTRLSEKSNPVNHSRSYSSDLSALISHSRNCSGELLQRPNSRAAARTLGPHTHFRNHSTDHLSRMNYSPVSSIGSPQFPSSPFASNNAWNFKTNFNHINRDQEHPAKITDQTMSRPTKSGKIIYQIGPISTLEIRDKGNHAAKQSLSNRVAEQVIQRHQALSQKYNYQTPIDFRAQIQSPNVIMQSGG</sequence>
<feature type="region of interest" description="Disordered" evidence="1">
    <location>
        <begin position="751"/>
        <end position="776"/>
    </location>
</feature>
<dbReference type="PROSITE" id="PS50003">
    <property type="entry name" value="PH_DOMAIN"/>
    <property type="match status" value="1"/>
</dbReference>
<dbReference type="Proteomes" id="UP000285405">
    <property type="component" value="Unassembled WGS sequence"/>
</dbReference>
<reference evidence="3 4" key="1">
    <citation type="journal article" date="2018" name="BMC Genomics">
        <title>Comparative genome analyses reveal sequence features reflecting distinct modes of host-adaptation between dicot and monocot powdery mildew.</title>
        <authorList>
            <person name="Wu Y."/>
            <person name="Ma X."/>
            <person name="Pan Z."/>
            <person name="Kale S.D."/>
            <person name="Song Y."/>
            <person name="King H."/>
            <person name="Zhang Q."/>
            <person name="Presley C."/>
            <person name="Deng X."/>
            <person name="Wei C.I."/>
            <person name="Xiao S."/>
        </authorList>
    </citation>
    <scope>NUCLEOTIDE SEQUENCE [LARGE SCALE GENOMIC DNA]</scope>
    <source>
        <strain evidence="3">UCSC1</strain>
    </source>
</reference>
<comment type="caution">
    <text evidence="3">The sequence shown here is derived from an EMBL/GenBank/DDBJ whole genome shotgun (WGS) entry which is preliminary data.</text>
</comment>
<protein>
    <submittedName>
        <fullName evidence="3">Putative ph domain protein</fullName>
    </submittedName>
</protein>
<dbReference type="FunFam" id="2.30.29.30:FF:000203">
    <property type="entry name" value="PH domain-containing protein"/>
    <property type="match status" value="1"/>
</dbReference>
<dbReference type="AlphaFoldDB" id="A0A420HKN2"/>
<feature type="compositionally biased region" description="Polar residues" evidence="1">
    <location>
        <begin position="870"/>
        <end position="880"/>
    </location>
</feature>
<organism evidence="3 4">
    <name type="scientific">Golovinomyces cichoracearum</name>
    <dbReference type="NCBI Taxonomy" id="62708"/>
    <lineage>
        <taxon>Eukaryota</taxon>
        <taxon>Fungi</taxon>
        <taxon>Dikarya</taxon>
        <taxon>Ascomycota</taxon>
        <taxon>Pezizomycotina</taxon>
        <taxon>Leotiomycetes</taxon>
        <taxon>Erysiphales</taxon>
        <taxon>Erysiphaceae</taxon>
        <taxon>Golovinomyces</taxon>
    </lineage>
</organism>
<dbReference type="Gene3D" id="2.30.29.30">
    <property type="entry name" value="Pleckstrin-homology domain (PH domain)/Phosphotyrosine-binding domain (PTB)"/>
    <property type="match status" value="1"/>
</dbReference>
<dbReference type="Pfam" id="PF00169">
    <property type="entry name" value="PH"/>
    <property type="match status" value="1"/>
</dbReference>
<feature type="domain" description="PH" evidence="2">
    <location>
        <begin position="109"/>
        <end position="227"/>
    </location>
</feature>
<dbReference type="InterPro" id="IPR058155">
    <property type="entry name" value="Skg3/CAF120-like_PH"/>
</dbReference>
<dbReference type="OrthoDB" id="5563754at2759"/>
<dbReference type="InterPro" id="IPR011993">
    <property type="entry name" value="PH-like_dom_sf"/>
</dbReference>
<dbReference type="Pfam" id="PF25381">
    <property type="entry name" value="PH_26"/>
    <property type="match status" value="1"/>
</dbReference>
<evidence type="ECO:0000259" key="2">
    <source>
        <dbReference type="PROSITE" id="PS50003"/>
    </source>
</evidence>
<name>A0A420HKN2_9PEZI</name>